<keyword evidence="1" id="KW-1133">Transmembrane helix</keyword>
<keyword evidence="1" id="KW-0472">Membrane</keyword>
<dbReference type="AlphaFoldDB" id="A0A2K4ZBL1"/>
<proteinExistence type="predicted"/>
<sequence length="734" mass="82796">MSLLQMSFSGAILILAIVVIRALAINRLPKKTFLALWGVALLRLLIPLSLPSMFSLYSVIGHRTSAMQAVQQTPVANFIPVTPTQAMTMLPSTAGINETGSSISIWTVIWAVGALICFLFFAISYIRCRREFQTSLPVENDFVKSWLITHKIKRQIAIRQSSRICAPLTYGFLRPVILMPKGTDWNDTKSLPYVLAHEYVHIRRFDAFTKLVLVVALCIHWFNPLVWAMYILANRDIELSCDEVVVRLFGTGNKSIYARMLISMEETKSGLTPLCNSFSKNAIEERVTAIMKIKKTSLIATCVAVVLVAGVMVAFATSAAAGNNRLSPVPNTGFTDEEYNKLFALQLDGYEDMTVSEFRTQIFELIDTVEYRELLERFSQDQTLYDRKDNNETASFLFNVLEPLIAERWQERDFGGYATTNYEASDNATLEYQLTMTILDADTLTVREYNDARLGVANAMPALLQGMSLKELQGDQTAVLQSKIEGIAQTHSLKCLQLSIQFWFMPLSGYVDTLPASTDDPGFNEQEPRQYGYGTSEEYASLLALKTPNYQQMTVADFNAALLEWANENLDGWDRIGEDAARNDYRVELSVEERAFVTLTRTLSGEENFRMIQSLNTGRPEEDPWFAGTILSKDTEDGGYGAWCNLWYQFSYHIADKDRLTIGERDYAIGGIVSAIEAFWDETPLDDLLTLTEHDVVTKMVSLADEYSTDLITITIDENQVQFEGMDEREKSKF</sequence>
<organism evidence="3 4">
    <name type="scientific">Acetatifactor muris</name>
    <dbReference type="NCBI Taxonomy" id="879566"/>
    <lineage>
        <taxon>Bacteria</taxon>
        <taxon>Bacillati</taxon>
        <taxon>Bacillota</taxon>
        <taxon>Clostridia</taxon>
        <taxon>Lachnospirales</taxon>
        <taxon>Lachnospiraceae</taxon>
        <taxon>Acetatifactor</taxon>
    </lineage>
</organism>
<accession>A0A2K4ZBL1</accession>
<dbReference type="PANTHER" id="PTHR34978:SF3">
    <property type="entry name" value="SLR0241 PROTEIN"/>
    <property type="match status" value="1"/>
</dbReference>
<feature type="transmembrane region" description="Helical" evidence="1">
    <location>
        <begin position="36"/>
        <end position="60"/>
    </location>
</feature>
<protein>
    <submittedName>
        <fullName evidence="3">Regulatory protein BlaR1</fullName>
    </submittedName>
</protein>
<dbReference type="InterPro" id="IPR008756">
    <property type="entry name" value="Peptidase_M56"/>
</dbReference>
<evidence type="ECO:0000313" key="4">
    <source>
        <dbReference type="Proteomes" id="UP000236311"/>
    </source>
</evidence>
<feature type="transmembrane region" description="Helical" evidence="1">
    <location>
        <begin position="6"/>
        <end position="24"/>
    </location>
</feature>
<keyword evidence="1" id="KW-0812">Transmembrane</keyword>
<dbReference type="InterPro" id="IPR052173">
    <property type="entry name" value="Beta-lactam_resp_regulator"/>
</dbReference>
<feature type="transmembrane region" description="Helical" evidence="1">
    <location>
        <begin position="298"/>
        <end position="321"/>
    </location>
</feature>
<gene>
    <name evidence="3" type="primary">blaR1_2</name>
    <name evidence="3" type="ORF">AMURIS_00548</name>
</gene>
<dbReference type="OrthoDB" id="9804799at2"/>
<dbReference type="Pfam" id="PF05569">
    <property type="entry name" value="Peptidase_M56"/>
    <property type="match status" value="1"/>
</dbReference>
<dbReference type="Proteomes" id="UP000236311">
    <property type="component" value="Unassembled WGS sequence"/>
</dbReference>
<evidence type="ECO:0000313" key="3">
    <source>
        <dbReference type="EMBL" id="SOY27843.1"/>
    </source>
</evidence>
<reference evidence="3 4" key="1">
    <citation type="submission" date="2018-01" db="EMBL/GenBank/DDBJ databases">
        <authorList>
            <person name="Gaut B.S."/>
            <person name="Morton B.R."/>
            <person name="Clegg M.T."/>
            <person name="Duvall M.R."/>
        </authorList>
    </citation>
    <scope>NUCLEOTIDE SEQUENCE [LARGE SCALE GENOMIC DNA]</scope>
    <source>
        <strain evidence="3">GP69</strain>
    </source>
</reference>
<evidence type="ECO:0000256" key="1">
    <source>
        <dbReference type="SAM" id="Phobius"/>
    </source>
</evidence>
<feature type="transmembrane region" description="Helical" evidence="1">
    <location>
        <begin position="103"/>
        <end position="126"/>
    </location>
</feature>
<name>A0A2K4ZBL1_9FIRM</name>
<evidence type="ECO:0000259" key="2">
    <source>
        <dbReference type="Pfam" id="PF05569"/>
    </source>
</evidence>
<dbReference type="EMBL" id="OFSM01000002">
    <property type="protein sequence ID" value="SOY27843.1"/>
    <property type="molecule type" value="Genomic_DNA"/>
</dbReference>
<dbReference type="RefSeq" id="WP_103237940.1">
    <property type="nucleotide sequence ID" value="NZ_JANJZD010000002.1"/>
</dbReference>
<keyword evidence="4" id="KW-1185">Reference proteome</keyword>
<dbReference type="PANTHER" id="PTHR34978">
    <property type="entry name" value="POSSIBLE SENSOR-TRANSDUCER PROTEIN BLAR"/>
    <property type="match status" value="1"/>
</dbReference>
<feature type="transmembrane region" description="Helical" evidence="1">
    <location>
        <begin position="211"/>
        <end position="232"/>
    </location>
</feature>
<feature type="domain" description="Peptidase M56" evidence="2">
    <location>
        <begin position="3"/>
        <end position="290"/>
    </location>
</feature>
<dbReference type="CDD" id="cd07341">
    <property type="entry name" value="M56_BlaR1_MecR1_like"/>
    <property type="match status" value="1"/>
</dbReference>